<evidence type="ECO:0000313" key="3">
    <source>
        <dbReference type="EMBL" id="MFB9206238.1"/>
    </source>
</evidence>
<keyword evidence="2" id="KW-1133">Transmembrane helix</keyword>
<proteinExistence type="predicted"/>
<evidence type="ECO:0000256" key="1">
    <source>
        <dbReference type="SAM" id="MobiDB-lite"/>
    </source>
</evidence>
<dbReference type="Proteomes" id="UP001589647">
    <property type="component" value="Unassembled WGS sequence"/>
</dbReference>
<feature type="region of interest" description="Disordered" evidence="1">
    <location>
        <begin position="105"/>
        <end position="144"/>
    </location>
</feature>
<reference evidence="3 4" key="1">
    <citation type="submission" date="2024-09" db="EMBL/GenBank/DDBJ databases">
        <authorList>
            <person name="Sun Q."/>
            <person name="Mori K."/>
        </authorList>
    </citation>
    <scope>NUCLEOTIDE SEQUENCE [LARGE SCALE GENOMIC DNA]</scope>
    <source>
        <strain evidence="3 4">CCM 3426</strain>
    </source>
</reference>
<keyword evidence="2" id="KW-0472">Membrane</keyword>
<evidence type="ECO:0000256" key="2">
    <source>
        <dbReference type="SAM" id="Phobius"/>
    </source>
</evidence>
<keyword evidence="2" id="KW-0812">Transmembrane</keyword>
<dbReference type="EMBL" id="JBHMEI010000036">
    <property type="protein sequence ID" value="MFB9206238.1"/>
    <property type="molecule type" value="Genomic_DNA"/>
</dbReference>
<protein>
    <submittedName>
        <fullName evidence="3">Uncharacterized protein</fullName>
    </submittedName>
</protein>
<organism evidence="3 4">
    <name type="scientific">Nonomuraea spiralis</name>
    <dbReference type="NCBI Taxonomy" id="46182"/>
    <lineage>
        <taxon>Bacteria</taxon>
        <taxon>Bacillati</taxon>
        <taxon>Actinomycetota</taxon>
        <taxon>Actinomycetes</taxon>
        <taxon>Streptosporangiales</taxon>
        <taxon>Streptosporangiaceae</taxon>
        <taxon>Nonomuraea</taxon>
    </lineage>
</organism>
<accession>A0ABV5IQ93</accession>
<feature type="transmembrane region" description="Helical" evidence="2">
    <location>
        <begin position="30"/>
        <end position="51"/>
    </location>
</feature>
<sequence>MADTRPCGGRPAVRAPLSESAGRLVHCGRWMLVVLTLAVAVLAVPLGAGLFGRMGGGFEVPRSAHSYDAPDVVAPYRRPTVGGGVIGSLVLLVARCLVRAVHRRPSRRPSVAERDPLPSAGSGGNVPVFKRPCSSPVERRAEARPGWVRVTRGRTRVVRADPDGSGWTWVDVDT</sequence>
<evidence type="ECO:0000313" key="4">
    <source>
        <dbReference type="Proteomes" id="UP001589647"/>
    </source>
</evidence>
<gene>
    <name evidence="3" type="ORF">ACFFV7_33940</name>
</gene>
<keyword evidence="4" id="KW-1185">Reference proteome</keyword>
<comment type="caution">
    <text evidence="3">The sequence shown here is derived from an EMBL/GenBank/DDBJ whole genome shotgun (WGS) entry which is preliminary data.</text>
</comment>
<name>A0ABV5IQ93_9ACTN</name>
<feature type="transmembrane region" description="Helical" evidence="2">
    <location>
        <begin position="80"/>
        <end position="98"/>
    </location>
</feature>
<dbReference type="RefSeq" id="WP_189652285.1">
    <property type="nucleotide sequence ID" value="NZ_BMRC01000026.1"/>
</dbReference>